<comment type="pathway">
    <text evidence="2 14">Cell wall biogenesis; peptidoglycan biosynthesis.</text>
</comment>
<feature type="domain" description="Mur ligase central" evidence="17">
    <location>
        <begin position="111"/>
        <end position="287"/>
    </location>
</feature>
<dbReference type="Gene3D" id="3.40.50.720">
    <property type="entry name" value="NAD(P)-binding Rossmann-like Domain"/>
    <property type="match status" value="1"/>
</dbReference>
<dbReference type="GO" id="GO:0008360">
    <property type="term" value="P:regulation of cell shape"/>
    <property type="evidence" value="ECO:0007669"/>
    <property type="project" value="UniProtKB-KW"/>
</dbReference>
<evidence type="ECO:0000256" key="8">
    <source>
        <dbReference type="ARBA" id="ARBA00022840"/>
    </source>
</evidence>
<evidence type="ECO:0000256" key="3">
    <source>
        <dbReference type="ARBA" id="ARBA00012211"/>
    </source>
</evidence>
<dbReference type="AlphaFoldDB" id="A0A0G1Q969"/>
<gene>
    <name evidence="14" type="primary">murC</name>
    <name evidence="18" type="ORF">UX57_C0004G0076</name>
</gene>
<reference evidence="18 19" key="1">
    <citation type="journal article" date="2015" name="Nature">
        <title>rRNA introns, odd ribosomes, and small enigmatic genomes across a large radiation of phyla.</title>
        <authorList>
            <person name="Brown C.T."/>
            <person name="Hug L.A."/>
            <person name="Thomas B.C."/>
            <person name="Sharon I."/>
            <person name="Castelle C.J."/>
            <person name="Singh A."/>
            <person name="Wilkins M.J."/>
            <person name="Williams K.H."/>
            <person name="Banfield J.F."/>
        </authorList>
    </citation>
    <scope>NUCLEOTIDE SEQUENCE [LARGE SCALE GENOMIC DNA]</scope>
</reference>
<dbReference type="InterPro" id="IPR013221">
    <property type="entry name" value="Mur_ligase_cen"/>
</dbReference>
<evidence type="ECO:0000259" key="16">
    <source>
        <dbReference type="Pfam" id="PF02875"/>
    </source>
</evidence>
<dbReference type="GO" id="GO:0071555">
    <property type="term" value="P:cell wall organization"/>
    <property type="evidence" value="ECO:0007669"/>
    <property type="project" value="UniProtKB-KW"/>
</dbReference>
<evidence type="ECO:0000256" key="7">
    <source>
        <dbReference type="ARBA" id="ARBA00022741"/>
    </source>
</evidence>
<keyword evidence="8 14" id="KW-0067">ATP-binding</keyword>
<dbReference type="STRING" id="1618994.UX57_C0004G0076"/>
<dbReference type="NCBIfam" id="TIGR01082">
    <property type="entry name" value="murC"/>
    <property type="match status" value="1"/>
</dbReference>
<keyword evidence="5 14" id="KW-0436">Ligase</keyword>
<dbReference type="Gene3D" id="3.90.190.20">
    <property type="entry name" value="Mur ligase, C-terminal domain"/>
    <property type="match status" value="1"/>
</dbReference>
<organism evidence="18 19">
    <name type="scientific">Candidatus Uhrbacteria bacterium GW2011_GWE2_46_68</name>
    <dbReference type="NCBI Taxonomy" id="1618994"/>
    <lineage>
        <taxon>Bacteria</taxon>
        <taxon>Candidatus Uhriibacteriota</taxon>
    </lineage>
</organism>
<name>A0A0G1Q969_9BACT</name>
<dbReference type="InterPro" id="IPR000713">
    <property type="entry name" value="Mur_ligase_N"/>
</dbReference>
<dbReference type="Pfam" id="PF02875">
    <property type="entry name" value="Mur_ligase_C"/>
    <property type="match status" value="1"/>
</dbReference>
<keyword evidence="12 14" id="KW-0961">Cell wall biogenesis/degradation</keyword>
<dbReference type="InterPro" id="IPR050061">
    <property type="entry name" value="MurCDEF_pg_biosynth"/>
</dbReference>
<dbReference type="InterPro" id="IPR004101">
    <property type="entry name" value="Mur_ligase_C"/>
</dbReference>
<dbReference type="UniPathway" id="UPA00219"/>
<evidence type="ECO:0000313" key="18">
    <source>
        <dbReference type="EMBL" id="KKU41372.1"/>
    </source>
</evidence>
<dbReference type="GO" id="GO:0005524">
    <property type="term" value="F:ATP binding"/>
    <property type="evidence" value="ECO:0007669"/>
    <property type="project" value="UniProtKB-UniRule"/>
</dbReference>
<sequence>MFDSINNVHLVGIGGIGMSALAKWFLTQGKHVSGSDFVLSAITQELMDRGAHVSEGQGEDHVSEDVDLLVYSSAVPEENVERLKARALGIPEMTYAQALGEISKQYKTLAVSGTHGKSTTTAMLGLILEAADLDPTVIVGSRVPTFVEKNLRVGKGKYFVVEGCEYRANMLSLHPAMIVLTNIEEDHLDYYRDLDHIRETFQTFVDQVGEGMVVWNADDQESKKLIMAHGVSYGFGDGAKYKVRNRQTDQGIQKAEVWKGEQKLGEIRLRIPGAHNMANALAATAAAMEVGVSFDVCVRTLVDFRGIWRRFEILGTWREAMVISDYGHHPTEIKATLQAAHEFYPGRRLVLCFQPHQHARTRALKKELAQAISGFDFVIVPEIYEVAGRTESETVSSKDLVKLAQKIAPKKKFLFAQDFVEARRLLEANIQKDDIVIIQGAGDIDDLARSLV</sequence>
<dbReference type="PANTHER" id="PTHR43445:SF3">
    <property type="entry name" value="UDP-N-ACETYLMURAMATE--L-ALANINE LIGASE"/>
    <property type="match status" value="1"/>
</dbReference>
<keyword evidence="9 14" id="KW-0133">Cell shape</keyword>
<comment type="similarity">
    <text evidence="14">Belongs to the MurCDEF family.</text>
</comment>
<keyword evidence="4 14" id="KW-0963">Cytoplasm</keyword>
<proteinExistence type="inferred from homology"/>
<keyword evidence="11 14" id="KW-0131">Cell cycle</keyword>
<dbReference type="SUPFAM" id="SSF53244">
    <property type="entry name" value="MurD-like peptide ligases, peptide-binding domain"/>
    <property type="match status" value="1"/>
</dbReference>
<dbReference type="SUPFAM" id="SSF53623">
    <property type="entry name" value="MurD-like peptide ligases, catalytic domain"/>
    <property type="match status" value="1"/>
</dbReference>
<evidence type="ECO:0000313" key="19">
    <source>
        <dbReference type="Proteomes" id="UP000034795"/>
    </source>
</evidence>
<evidence type="ECO:0000256" key="13">
    <source>
        <dbReference type="ARBA" id="ARBA00047833"/>
    </source>
</evidence>
<evidence type="ECO:0000256" key="1">
    <source>
        <dbReference type="ARBA" id="ARBA00004496"/>
    </source>
</evidence>
<comment type="subcellular location">
    <subcellularLocation>
        <location evidence="1 14">Cytoplasm</location>
    </subcellularLocation>
</comment>
<accession>A0A0G1Q969</accession>
<dbReference type="Gene3D" id="3.40.1190.10">
    <property type="entry name" value="Mur-like, catalytic domain"/>
    <property type="match status" value="1"/>
</dbReference>
<evidence type="ECO:0000256" key="6">
    <source>
        <dbReference type="ARBA" id="ARBA00022618"/>
    </source>
</evidence>
<dbReference type="PATRIC" id="fig|1618994.3.peg.290"/>
<evidence type="ECO:0000259" key="15">
    <source>
        <dbReference type="Pfam" id="PF01225"/>
    </source>
</evidence>
<dbReference type="EC" id="6.3.2.8" evidence="3 14"/>
<dbReference type="InterPro" id="IPR005758">
    <property type="entry name" value="UDP-N-AcMur_Ala_ligase_MurC"/>
</dbReference>
<dbReference type="PANTHER" id="PTHR43445">
    <property type="entry name" value="UDP-N-ACETYLMURAMATE--L-ALANINE LIGASE-RELATED"/>
    <property type="match status" value="1"/>
</dbReference>
<dbReference type="SUPFAM" id="SSF51984">
    <property type="entry name" value="MurCD N-terminal domain"/>
    <property type="match status" value="1"/>
</dbReference>
<keyword evidence="6 14" id="KW-0132">Cell division</keyword>
<evidence type="ECO:0000256" key="5">
    <source>
        <dbReference type="ARBA" id="ARBA00022598"/>
    </source>
</evidence>
<dbReference type="EMBL" id="LCMS01000004">
    <property type="protein sequence ID" value="KKU41372.1"/>
    <property type="molecule type" value="Genomic_DNA"/>
</dbReference>
<evidence type="ECO:0000256" key="12">
    <source>
        <dbReference type="ARBA" id="ARBA00023316"/>
    </source>
</evidence>
<dbReference type="GO" id="GO:0051301">
    <property type="term" value="P:cell division"/>
    <property type="evidence" value="ECO:0007669"/>
    <property type="project" value="UniProtKB-KW"/>
</dbReference>
<evidence type="ECO:0000256" key="10">
    <source>
        <dbReference type="ARBA" id="ARBA00022984"/>
    </source>
</evidence>
<comment type="caution">
    <text evidence="18">The sequence shown here is derived from an EMBL/GenBank/DDBJ whole genome shotgun (WGS) entry which is preliminary data.</text>
</comment>
<evidence type="ECO:0000256" key="14">
    <source>
        <dbReference type="HAMAP-Rule" id="MF_00046"/>
    </source>
</evidence>
<protein>
    <recommendedName>
        <fullName evidence="3 14">UDP-N-acetylmuramate--L-alanine ligase</fullName>
        <ecNumber evidence="3 14">6.3.2.8</ecNumber>
    </recommendedName>
    <alternativeName>
        <fullName evidence="14">UDP-N-acetylmuramoyl-L-alanine synthetase</fullName>
    </alternativeName>
</protein>
<dbReference type="Pfam" id="PF01225">
    <property type="entry name" value="Mur_ligase"/>
    <property type="match status" value="1"/>
</dbReference>
<dbReference type="InterPro" id="IPR036565">
    <property type="entry name" value="Mur-like_cat_sf"/>
</dbReference>
<keyword evidence="10 14" id="KW-0573">Peptidoglycan synthesis</keyword>
<feature type="domain" description="Mur ligase N-terminal catalytic" evidence="15">
    <location>
        <begin position="8"/>
        <end position="106"/>
    </location>
</feature>
<dbReference type="Pfam" id="PF08245">
    <property type="entry name" value="Mur_ligase_M"/>
    <property type="match status" value="1"/>
</dbReference>
<evidence type="ECO:0000256" key="2">
    <source>
        <dbReference type="ARBA" id="ARBA00004752"/>
    </source>
</evidence>
<comment type="function">
    <text evidence="14">Cell wall formation.</text>
</comment>
<keyword evidence="7 14" id="KW-0547">Nucleotide-binding</keyword>
<feature type="binding site" evidence="14">
    <location>
        <begin position="113"/>
        <end position="119"/>
    </location>
    <ligand>
        <name>ATP</name>
        <dbReference type="ChEBI" id="CHEBI:30616"/>
    </ligand>
</feature>
<dbReference type="GO" id="GO:0009252">
    <property type="term" value="P:peptidoglycan biosynthetic process"/>
    <property type="evidence" value="ECO:0007669"/>
    <property type="project" value="UniProtKB-UniRule"/>
</dbReference>
<dbReference type="Proteomes" id="UP000034795">
    <property type="component" value="Unassembled WGS sequence"/>
</dbReference>
<evidence type="ECO:0000256" key="9">
    <source>
        <dbReference type="ARBA" id="ARBA00022960"/>
    </source>
</evidence>
<feature type="domain" description="Mur ligase C-terminal" evidence="16">
    <location>
        <begin position="309"/>
        <end position="442"/>
    </location>
</feature>
<evidence type="ECO:0000256" key="4">
    <source>
        <dbReference type="ARBA" id="ARBA00022490"/>
    </source>
</evidence>
<evidence type="ECO:0000256" key="11">
    <source>
        <dbReference type="ARBA" id="ARBA00023306"/>
    </source>
</evidence>
<comment type="catalytic activity">
    <reaction evidence="13 14">
        <text>UDP-N-acetyl-alpha-D-muramate + L-alanine + ATP = UDP-N-acetyl-alpha-D-muramoyl-L-alanine + ADP + phosphate + H(+)</text>
        <dbReference type="Rhea" id="RHEA:23372"/>
        <dbReference type="ChEBI" id="CHEBI:15378"/>
        <dbReference type="ChEBI" id="CHEBI:30616"/>
        <dbReference type="ChEBI" id="CHEBI:43474"/>
        <dbReference type="ChEBI" id="CHEBI:57972"/>
        <dbReference type="ChEBI" id="CHEBI:70757"/>
        <dbReference type="ChEBI" id="CHEBI:83898"/>
        <dbReference type="ChEBI" id="CHEBI:456216"/>
        <dbReference type="EC" id="6.3.2.8"/>
    </reaction>
</comment>
<evidence type="ECO:0000259" key="17">
    <source>
        <dbReference type="Pfam" id="PF08245"/>
    </source>
</evidence>
<dbReference type="InterPro" id="IPR036615">
    <property type="entry name" value="Mur_ligase_C_dom_sf"/>
</dbReference>
<dbReference type="GO" id="GO:0008763">
    <property type="term" value="F:UDP-N-acetylmuramate-L-alanine ligase activity"/>
    <property type="evidence" value="ECO:0007669"/>
    <property type="project" value="UniProtKB-UniRule"/>
</dbReference>
<dbReference type="HAMAP" id="MF_00046">
    <property type="entry name" value="MurC"/>
    <property type="match status" value="1"/>
</dbReference>
<dbReference type="GO" id="GO:0005737">
    <property type="term" value="C:cytoplasm"/>
    <property type="evidence" value="ECO:0007669"/>
    <property type="project" value="UniProtKB-SubCell"/>
</dbReference>